<gene>
    <name evidence="7" type="ORF">SAMN05444274_11243</name>
</gene>
<organism evidence="7 8">
    <name type="scientific">Mariniphaga anaerophila</name>
    <dbReference type="NCBI Taxonomy" id="1484053"/>
    <lineage>
        <taxon>Bacteria</taxon>
        <taxon>Pseudomonadati</taxon>
        <taxon>Bacteroidota</taxon>
        <taxon>Bacteroidia</taxon>
        <taxon>Marinilabiliales</taxon>
        <taxon>Prolixibacteraceae</taxon>
        <taxon>Mariniphaga</taxon>
    </lineage>
</organism>
<feature type="transmembrane region" description="Helical" evidence="6">
    <location>
        <begin position="284"/>
        <end position="304"/>
    </location>
</feature>
<dbReference type="GO" id="GO:0046873">
    <property type="term" value="F:metal ion transmembrane transporter activity"/>
    <property type="evidence" value="ECO:0007669"/>
    <property type="project" value="InterPro"/>
</dbReference>
<dbReference type="Gene3D" id="1.20.58.340">
    <property type="entry name" value="Magnesium transport protein CorA, transmembrane region"/>
    <property type="match status" value="2"/>
</dbReference>
<proteinExistence type="inferred from homology"/>
<dbReference type="SUPFAM" id="SSF143865">
    <property type="entry name" value="CorA soluble domain-like"/>
    <property type="match status" value="1"/>
</dbReference>
<protein>
    <submittedName>
        <fullName evidence="7">Magnesium transporter</fullName>
    </submittedName>
</protein>
<dbReference type="PANTHER" id="PTHR47891:SF2">
    <property type="entry name" value="MAGNESIUM AND COBALT TRANSPORTER"/>
    <property type="match status" value="1"/>
</dbReference>
<name>A0A1M5FFN5_9BACT</name>
<comment type="subcellular location">
    <subcellularLocation>
        <location evidence="1">Membrane</location>
        <topology evidence="1">Multi-pass membrane protein</topology>
    </subcellularLocation>
</comment>
<dbReference type="Gene3D" id="3.30.460.20">
    <property type="entry name" value="CorA soluble domain-like"/>
    <property type="match status" value="1"/>
</dbReference>
<evidence type="ECO:0000256" key="2">
    <source>
        <dbReference type="ARBA" id="ARBA00009765"/>
    </source>
</evidence>
<keyword evidence="5 6" id="KW-0472">Membrane</keyword>
<dbReference type="RefSeq" id="WP_073003303.1">
    <property type="nucleotide sequence ID" value="NZ_FQUM01000012.1"/>
</dbReference>
<keyword evidence="3 6" id="KW-0812">Transmembrane</keyword>
<evidence type="ECO:0000256" key="1">
    <source>
        <dbReference type="ARBA" id="ARBA00004141"/>
    </source>
</evidence>
<dbReference type="InterPro" id="IPR045863">
    <property type="entry name" value="CorA_TM1_TM2"/>
</dbReference>
<dbReference type="Proteomes" id="UP000184164">
    <property type="component" value="Unassembled WGS sequence"/>
</dbReference>
<dbReference type="OrthoDB" id="9803416at2"/>
<dbReference type="Pfam" id="PF01544">
    <property type="entry name" value="CorA"/>
    <property type="match status" value="1"/>
</dbReference>
<dbReference type="CDD" id="cd12827">
    <property type="entry name" value="EcCorA_ZntB-like_u2"/>
    <property type="match status" value="1"/>
</dbReference>
<comment type="similarity">
    <text evidence="2">Belongs to the CorA metal ion transporter (MIT) (TC 1.A.35) family.</text>
</comment>
<sequence>MLKIFKTFGGYNEIPNVEKGCWINVSTPTPTEINRLTNEFNIPADIVQDILDADERPRVEFDDEWQLVILRIPVSSPDNGVPYFTVPLGIFLAHNYTITICSLLNDVLPFEQPSVYRDMKQPISDELNFILKLFLRSATTYLHYLKQINQQTANIEQDLEKSIRNKELNKLLKMEKCLVFFITSLKANELILAKLRSSRKNNISEINEDLLEDAIIENKQALDMAQIYSDIQSGMMDAFASVISNNLNVVMKQLTLISIILMIPTLIASLYGMNVPNYLEGHSWAFPAIIGFSGFMSYLGVLLFRRRKWF</sequence>
<keyword evidence="8" id="KW-1185">Reference proteome</keyword>
<dbReference type="GO" id="GO:0016020">
    <property type="term" value="C:membrane"/>
    <property type="evidence" value="ECO:0007669"/>
    <property type="project" value="UniProtKB-SubCell"/>
</dbReference>
<evidence type="ECO:0000256" key="5">
    <source>
        <dbReference type="ARBA" id="ARBA00023136"/>
    </source>
</evidence>
<dbReference type="SUPFAM" id="SSF144083">
    <property type="entry name" value="Magnesium transport protein CorA, transmembrane region"/>
    <property type="match status" value="1"/>
</dbReference>
<dbReference type="InterPro" id="IPR045861">
    <property type="entry name" value="CorA_cytoplasmic_dom"/>
</dbReference>
<dbReference type="EMBL" id="FQUM01000012">
    <property type="protein sequence ID" value="SHF90314.1"/>
    <property type="molecule type" value="Genomic_DNA"/>
</dbReference>
<accession>A0A1M5FFN5</accession>
<feature type="transmembrane region" description="Helical" evidence="6">
    <location>
        <begin position="254"/>
        <end position="272"/>
    </location>
</feature>
<evidence type="ECO:0000313" key="7">
    <source>
        <dbReference type="EMBL" id="SHF90314.1"/>
    </source>
</evidence>
<dbReference type="PANTHER" id="PTHR47891">
    <property type="entry name" value="TRANSPORTER-RELATED"/>
    <property type="match status" value="1"/>
</dbReference>
<keyword evidence="4 6" id="KW-1133">Transmembrane helix</keyword>
<reference evidence="7 8" key="1">
    <citation type="submission" date="2016-11" db="EMBL/GenBank/DDBJ databases">
        <authorList>
            <person name="Jaros S."/>
            <person name="Januszkiewicz K."/>
            <person name="Wedrychowicz H."/>
        </authorList>
    </citation>
    <scope>NUCLEOTIDE SEQUENCE [LARGE SCALE GENOMIC DNA]</scope>
    <source>
        <strain evidence="7 8">DSM 26910</strain>
    </source>
</reference>
<evidence type="ECO:0000256" key="6">
    <source>
        <dbReference type="SAM" id="Phobius"/>
    </source>
</evidence>
<dbReference type="AlphaFoldDB" id="A0A1M5FFN5"/>
<evidence type="ECO:0000313" key="8">
    <source>
        <dbReference type="Proteomes" id="UP000184164"/>
    </source>
</evidence>
<dbReference type="InterPro" id="IPR047199">
    <property type="entry name" value="CorA-like"/>
</dbReference>
<dbReference type="InterPro" id="IPR002523">
    <property type="entry name" value="MgTranspt_CorA/ZnTranspt_ZntB"/>
</dbReference>
<evidence type="ECO:0000256" key="4">
    <source>
        <dbReference type="ARBA" id="ARBA00022989"/>
    </source>
</evidence>
<evidence type="ECO:0000256" key="3">
    <source>
        <dbReference type="ARBA" id="ARBA00022692"/>
    </source>
</evidence>